<keyword evidence="4" id="KW-0233">DNA recombination</keyword>
<feature type="domain" description="Integrase DNA-binding" evidence="5">
    <location>
        <begin position="6"/>
        <end position="84"/>
    </location>
</feature>
<evidence type="ECO:0000313" key="6">
    <source>
        <dbReference type="EMBL" id="MBJ3785588.1"/>
    </source>
</evidence>
<evidence type="ECO:0000259" key="5">
    <source>
        <dbReference type="Pfam" id="PF13356"/>
    </source>
</evidence>
<organism evidence="6 7">
    <name type="scientific">Devosia sediminis</name>
    <dbReference type="NCBI Taxonomy" id="2798801"/>
    <lineage>
        <taxon>Bacteria</taxon>
        <taxon>Pseudomonadati</taxon>
        <taxon>Pseudomonadota</taxon>
        <taxon>Alphaproteobacteria</taxon>
        <taxon>Hyphomicrobiales</taxon>
        <taxon>Devosiaceae</taxon>
        <taxon>Devosia</taxon>
    </lineage>
</organism>
<keyword evidence="3" id="KW-0238">DNA-binding</keyword>
<dbReference type="InterPro" id="IPR013762">
    <property type="entry name" value="Integrase-like_cat_sf"/>
</dbReference>
<dbReference type="InterPro" id="IPR050808">
    <property type="entry name" value="Phage_Integrase"/>
</dbReference>
<sequence length="478" mass="52687">MPVTITATTIAKAKSDSGPGCRRHDIVDARSRGLSLRVSATGVQWSLRYQMGGKDKRLALGDVDLWTIAEARSIVDRAQLMLRDKMGVPDEAWLDRMRSAMGKAEAVTLAAPDPAPRQVFAWTFAEGREKFLAEVHRTRRHDTWKDYSWKLCGEDLKDLDGTPLPLITRQQLAGILGDIHRSGRETHAQNTQRVLSRFWNWLAEDGQAAKSGVQPGIMHGLKAPEPSLIEDDTDPEDPFGPGYVPPMTEIGRIVAIARSGAVHDTVAAALELMCWTVQRRRTVVEARRQDFEALGEGQGGLWHIPPRSMKSRSKKAKRRPHTIPLPPVAWAVVQRMLDVETDSAWLFPQIRARRQGEELTHINPSTLTHMLGWLPGVHASPHDVRRAFATHGETTLGLLRTDTAAILDHNPDARDVTGAHYALHNGTHRTWPIMQAWCSAVEAEIAGAAARLESAVAIKAAVTAARKNGGGRVLLAAE</sequence>
<comment type="similarity">
    <text evidence="1">Belongs to the 'phage' integrase family.</text>
</comment>
<dbReference type="SUPFAM" id="SSF56349">
    <property type="entry name" value="DNA breaking-rejoining enzymes"/>
    <property type="match status" value="1"/>
</dbReference>
<comment type="caution">
    <text evidence="6">The sequence shown here is derived from an EMBL/GenBank/DDBJ whole genome shotgun (WGS) entry which is preliminary data.</text>
</comment>
<accession>A0A934IRQ8</accession>
<keyword evidence="7" id="KW-1185">Reference proteome</keyword>
<dbReference type="PANTHER" id="PTHR30629:SF2">
    <property type="entry name" value="PROPHAGE INTEGRASE INTS-RELATED"/>
    <property type="match status" value="1"/>
</dbReference>
<keyword evidence="2" id="KW-0229">DNA integration</keyword>
<evidence type="ECO:0000313" key="7">
    <source>
        <dbReference type="Proteomes" id="UP000602124"/>
    </source>
</evidence>
<dbReference type="PANTHER" id="PTHR30629">
    <property type="entry name" value="PROPHAGE INTEGRASE"/>
    <property type="match status" value="1"/>
</dbReference>
<dbReference type="InterPro" id="IPR025166">
    <property type="entry name" value="Integrase_DNA_bind_dom"/>
</dbReference>
<dbReference type="InterPro" id="IPR011010">
    <property type="entry name" value="DNA_brk_join_enz"/>
</dbReference>
<dbReference type="Gene3D" id="1.10.150.130">
    <property type="match status" value="1"/>
</dbReference>
<dbReference type="Pfam" id="PF13356">
    <property type="entry name" value="Arm-DNA-bind_3"/>
    <property type="match status" value="1"/>
</dbReference>
<dbReference type="RefSeq" id="WP_198876756.1">
    <property type="nucleotide sequence ID" value="NZ_JAEKMH010000002.1"/>
</dbReference>
<proteinExistence type="inferred from homology"/>
<dbReference type="Gene3D" id="1.10.443.10">
    <property type="entry name" value="Intergrase catalytic core"/>
    <property type="match status" value="1"/>
</dbReference>
<dbReference type="Gene3D" id="3.30.160.390">
    <property type="entry name" value="Integrase, DNA-binding domain"/>
    <property type="match status" value="1"/>
</dbReference>
<dbReference type="GO" id="GO:0003677">
    <property type="term" value="F:DNA binding"/>
    <property type="evidence" value="ECO:0007669"/>
    <property type="project" value="UniProtKB-KW"/>
</dbReference>
<evidence type="ECO:0000256" key="3">
    <source>
        <dbReference type="ARBA" id="ARBA00023125"/>
    </source>
</evidence>
<dbReference type="EMBL" id="JAEKMH010000002">
    <property type="protein sequence ID" value="MBJ3785588.1"/>
    <property type="molecule type" value="Genomic_DNA"/>
</dbReference>
<reference evidence="6" key="1">
    <citation type="submission" date="2020-12" db="EMBL/GenBank/DDBJ databases">
        <title>Devosia sp. MSA67 isolated from Mo River.</title>
        <authorList>
            <person name="Ma F."/>
            <person name="Zi Z."/>
        </authorList>
    </citation>
    <scope>NUCLEOTIDE SEQUENCE</scope>
    <source>
        <strain evidence="6">MSA67</strain>
    </source>
</reference>
<dbReference type="InterPro" id="IPR010998">
    <property type="entry name" value="Integrase_recombinase_N"/>
</dbReference>
<dbReference type="GO" id="GO:0015074">
    <property type="term" value="P:DNA integration"/>
    <property type="evidence" value="ECO:0007669"/>
    <property type="project" value="UniProtKB-KW"/>
</dbReference>
<dbReference type="AlphaFoldDB" id="A0A934IRQ8"/>
<evidence type="ECO:0000256" key="4">
    <source>
        <dbReference type="ARBA" id="ARBA00023172"/>
    </source>
</evidence>
<dbReference type="Proteomes" id="UP000602124">
    <property type="component" value="Unassembled WGS sequence"/>
</dbReference>
<protein>
    <submittedName>
        <fullName evidence="6">Integrase family protein</fullName>
    </submittedName>
</protein>
<evidence type="ECO:0000256" key="2">
    <source>
        <dbReference type="ARBA" id="ARBA00022908"/>
    </source>
</evidence>
<name>A0A934IRQ8_9HYPH</name>
<gene>
    <name evidence="6" type="ORF">JEQ47_12735</name>
</gene>
<evidence type="ECO:0000256" key="1">
    <source>
        <dbReference type="ARBA" id="ARBA00008857"/>
    </source>
</evidence>
<dbReference type="InterPro" id="IPR038488">
    <property type="entry name" value="Integrase_DNA-bd_sf"/>
</dbReference>
<dbReference type="GO" id="GO:0006310">
    <property type="term" value="P:DNA recombination"/>
    <property type="evidence" value="ECO:0007669"/>
    <property type="project" value="UniProtKB-KW"/>
</dbReference>